<dbReference type="Pfam" id="PF07282">
    <property type="entry name" value="Cas12f1-like_TNB"/>
    <property type="match status" value="1"/>
</dbReference>
<dbReference type="InterPro" id="IPR010095">
    <property type="entry name" value="Cas12f1-like_TNB"/>
</dbReference>
<dbReference type="EMBL" id="BQXS01011564">
    <property type="protein sequence ID" value="GKT14089.1"/>
    <property type="molecule type" value="Genomic_DNA"/>
</dbReference>
<proteinExistence type="predicted"/>
<feature type="domain" description="Cas12f1-like TNB" evidence="2">
    <location>
        <begin position="51"/>
        <end position="115"/>
    </location>
</feature>
<accession>A0ABQ5JU87</accession>
<gene>
    <name evidence="3" type="ORF">ADUPG1_010407</name>
</gene>
<keyword evidence="1" id="KW-0238">DNA-binding</keyword>
<dbReference type="Proteomes" id="UP001057375">
    <property type="component" value="Unassembled WGS sequence"/>
</dbReference>
<keyword evidence="4" id="KW-1185">Reference proteome</keyword>
<sequence>MKYASTLLKRAKKEQKQLLVCYGDCGRAHLGRDKPFKATYKGYRSTSSTSSFPNKLKQTVQSRGGIFIEVDEYHTSKLCPCCHNELSTVDEKRRMRKCGKCGFEGNRDYSAAYNIAILGLKKHFCQPFPSAFIRPSSLDDHHPVDDLQAFSP</sequence>
<name>A0ABQ5JU87_9EUKA</name>
<evidence type="ECO:0000313" key="3">
    <source>
        <dbReference type="EMBL" id="GKT14089.1"/>
    </source>
</evidence>
<evidence type="ECO:0000259" key="2">
    <source>
        <dbReference type="Pfam" id="PF07282"/>
    </source>
</evidence>
<reference evidence="3" key="1">
    <citation type="submission" date="2022-03" db="EMBL/GenBank/DDBJ databases">
        <title>Draft genome sequence of Aduncisulcus paluster, a free-living microaerophilic Fornicata.</title>
        <authorList>
            <person name="Yuyama I."/>
            <person name="Kume K."/>
            <person name="Tamura T."/>
            <person name="Inagaki Y."/>
            <person name="Hashimoto T."/>
        </authorList>
    </citation>
    <scope>NUCLEOTIDE SEQUENCE</scope>
    <source>
        <strain evidence="3">NY0171</strain>
    </source>
</reference>
<comment type="caution">
    <text evidence="3">The sequence shown here is derived from an EMBL/GenBank/DDBJ whole genome shotgun (WGS) entry which is preliminary data.</text>
</comment>
<evidence type="ECO:0000256" key="1">
    <source>
        <dbReference type="ARBA" id="ARBA00023125"/>
    </source>
</evidence>
<evidence type="ECO:0000313" key="4">
    <source>
        <dbReference type="Proteomes" id="UP001057375"/>
    </source>
</evidence>
<organism evidence="3 4">
    <name type="scientific">Aduncisulcus paluster</name>
    <dbReference type="NCBI Taxonomy" id="2918883"/>
    <lineage>
        <taxon>Eukaryota</taxon>
        <taxon>Metamonada</taxon>
        <taxon>Carpediemonas-like organisms</taxon>
        <taxon>Aduncisulcus</taxon>
    </lineage>
</organism>
<protein>
    <recommendedName>
        <fullName evidence="2">Cas12f1-like TNB domain-containing protein</fullName>
    </recommendedName>
</protein>